<keyword evidence="4" id="KW-1185">Reference proteome</keyword>
<dbReference type="GO" id="GO:0016740">
    <property type="term" value="F:transferase activity"/>
    <property type="evidence" value="ECO:0007669"/>
    <property type="project" value="UniProtKB-KW"/>
</dbReference>
<dbReference type="InterPro" id="IPR029045">
    <property type="entry name" value="ClpP/crotonase-like_dom_sf"/>
</dbReference>
<dbReference type="Gene3D" id="3.90.226.10">
    <property type="entry name" value="2-enoyl-CoA Hydratase, Chain A, domain 1"/>
    <property type="match status" value="1"/>
</dbReference>
<name>A2SDW5_METPP</name>
<dbReference type="STRING" id="420662.Mpe_A0792"/>
<dbReference type="Pfam" id="PF01039">
    <property type="entry name" value="Carboxyl_trans"/>
    <property type="match status" value="1"/>
</dbReference>
<dbReference type="GO" id="GO:2001295">
    <property type="term" value="P:malonyl-CoA biosynthetic process"/>
    <property type="evidence" value="ECO:0007669"/>
    <property type="project" value="TreeGrafter"/>
</dbReference>
<dbReference type="Proteomes" id="UP000000366">
    <property type="component" value="Chromosome"/>
</dbReference>
<feature type="domain" description="CoA carboxyltransferase N-terminal" evidence="2">
    <location>
        <begin position="1"/>
        <end position="252"/>
    </location>
</feature>
<organism evidence="3 4">
    <name type="scientific">Methylibium petroleiphilum (strain ATCC BAA-1232 / LMG 22953 / PM1)</name>
    <dbReference type="NCBI Taxonomy" id="420662"/>
    <lineage>
        <taxon>Bacteria</taxon>
        <taxon>Pseudomonadati</taxon>
        <taxon>Pseudomonadota</taxon>
        <taxon>Betaproteobacteria</taxon>
        <taxon>Burkholderiales</taxon>
        <taxon>Sphaerotilaceae</taxon>
        <taxon>Methylibium</taxon>
    </lineage>
</organism>
<reference evidence="3 4" key="1">
    <citation type="journal article" date="2007" name="J. Bacteriol.">
        <title>Whole-genome analysis of the methyl tert-butyl ether-degrading beta-proteobacterium Methylibium petroleiphilum PM1.</title>
        <authorList>
            <person name="Kane S.R."/>
            <person name="Chakicherla A.Y."/>
            <person name="Chain P.S.G."/>
            <person name="Schmidt R."/>
            <person name="Shin M.W."/>
            <person name="Legler T.C."/>
            <person name="Scow K.M."/>
            <person name="Larimer F.W."/>
            <person name="Lucas S.M."/>
            <person name="Richardson P.M."/>
            <person name="Hristova K.R."/>
        </authorList>
    </citation>
    <scope>NUCLEOTIDE SEQUENCE [LARGE SCALE GENOMIC DNA]</scope>
    <source>
        <strain evidence="4">ATCC BAA-1232 / LMG 22953 / PM1</strain>
    </source>
</reference>
<proteinExistence type="predicted"/>
<dbReference type="GO" id="GO:0003989">
    <property type="term" value="F:acetyl-CoA carboxylase activity"/>
    <property type="evidence" value="ECO:0007669"/>
    <property type="project" value="TreeGrafter"/>
</dbReference>
<evidence type="ECO:0000313" key="3">
    <source>
        <dbReference type="EMBL" id="ABM93754.1"/>
    </source>
</evidence>
<dbReference type="NCBIfam" id="NF005530">
    <property type="entry name" value="PRK07189.1"/>
    <property type="match status" value="1"/>
</dbReference>
<evidence type="ECO:0000256" key="1">
    <source>
        <dbReference type="ARBA" id="ARBA00022679"/>
    </source>
</evidence>
<dbReference type="SUPFAM" id="SSF52096">
    <property type="entry name" value="ClpP/crotonase"/>
    <property type="match status" value="1"/>
</dbReference>
<dbReference type="GO" id="GO:0016831">
    <property type="term" value="F:carboxy-lyase activity"/>
    <property type="evidence" value="ECO:0007669"/>
    <property type="project" value="InterPro"/>
</dbReference>
<dbReference type="InterPro" id="IPR034733">
    <property type="entry name" value="AcCoA_carboxyl_beta"/>
</dbReference>
<dbReference type="NCBIfam" id="TIGR03133">
    <property type="entry name" value="malonate_beta"/>
    <property type="match status" value="1"/>
</dbReference>
<sequence>MSSERPDAAAVLSPQAARSFYEANARQRVRGLFDAGSVHEWLPPSQRIVSPHLEQLGQPRALDDGVMIGRATLAGRPVLFAAEEPGFMGGSVGEVHGAKLTGLLERAARDRPAAVVLLLDTGGVRLHEANAGLIAISEIQRAVFSARAAGVPVIVVSGGANGCYGGLGIVARCCDHIVMTEEGRLSVSGPEVIESQKGVEEFDAKDRALVWRTMGGKHRYLIGEADGFARDTMDDLRQAVAAFFDRPVPLTLEAVEREHAALGRRLERFGAAPDAVDIWSGLGVAEPRQLPLLDTEAFTALADRVKERGDV</sequence>
<dbReference type="eggNOG" id="COG4799">
    <property type="taxonomic scope" value="Bacteria"/>
</dbReference>
<dbReference type="GO" id="GO:0005975">
    <property type="term" value="P:carbohydrate metabolic process"/>
    <property type="evidence" value="ECO:0007669"/>
    <property type="project" value="InterPro"/>
</dbReference>
<dbReference type="EMBL" id="CP000555">
    <property type="protein sequence ID" value="ABM93754.1"/>
    <property type="molecule type" value="Genomic_DNA"/>
</dbReference>
<dbReference type="KEGG" id="mpt:Mpe_A0792"/>
<protein>
    <submittedName>
        <fullName evidence="3">Beta subunit of malonate decarboxylase</fullName>
    </submittedName>
</protein>
<dbReference type="AlphaFoldDB" id="A2SDW5"/>
<evidence type="ECO:0000313" key="4">
    <source>
        <dbReference type="Proteomes" id="UP000000366"/>
    </source>
</evidence>
<dbReference type="HOGENOM" id="CLU_058025_0_0_4"/>
<dbReference type="GO" id="GO:0006633">
    <property type="term" value="P:fatty acid biosynthetic process"/>
    <property type="evidence" value="ECO:0007669"/>
    <property type="project" value="TreeGrafter"/>
</dbReference>
<evidence type="ECO:0000259" key="2">
    <source>
        <dbReference type="PROSITE" id="PS50980"/>
    </source>
</evidence>
<keyword evidence="1" id="KW-0808">Transferase</keyword>
<gene>
    <name evidence="3" type="ordered locus">Mpe_A0792</name>
</gene>
<dbReference type="RefSeq" id="WP_011828392.1">
    <property type="nucleotide sequence ID" value="NC_008825.1"/>
</dbReference>
<dbReference type="PANTHER" id="PTHR42995:SF1">
    <property type="entry name" value="MALONATE DECARBOXYLASE BETA SUBUNIT"/>
    <property type="match status" value="1"/>
</dbReference>
<accession>A2SDW5</accession>
<dbReference type="InterPro" id="IPR011762">
    <property type="entry name" value="COA_CT_N"/>
</dbReference>
<dbReference type="PROSITE" id="PS50980">
    <property type="entry name" value="COA_CT_NTER"/>
    <property type="match status" value="1"/>
</dbReference>
<dbReference type="PANTHER" id="PTHR42995">
    <property type="entry name" value="ACETYL-COENZYME A CARBOXYLASE CARBOXYL TRANSFERASE SUBUNIT BETA, CHLOROPLASTIC"/>
    <property type="match status" value="1"/>
</dbReference>
<dbReference type="InterPro" id="IPR017556">
    <property type="entry name" value="Malonate_beta"/>
</dbReference>